<name>A0ABS5M6T0_9MICO</name>
<feature type="transmembrane region" description="Helical" evidence="2">
    <location>
        <begin position="30"/>
        <end position="55"/>
    </location>
</feature>
<keyword evidence="2" id="KW-0812">Transmembrane</keyword>
<keyword evidence="4" id="KW-0645">Protease</keyword>
<feature type="compositionally biased region" description="Low complexity" evidence="1">
    <location>
        <begin position="1"/>
        <end position="20"/>
    </location>
</feature>
<accession>A0ABS5M6T0</accession>
<dbReference type="RefSeq" id="WP_211649865.1">
    <property type="nucleotide sequence ID" value="NZ_JAFEVO010000001.1"/>
</dbReference>
<comment type="caution">
    <text evidence="4">The sequence shown here is derived from an EMBL/GenBank/DDBJ whole genome shotgun (WGS) entry which is preliminary data.</text>
</comment>
<evidence type="ECO:0000256" key="1">
    <source>
        <dbReference type="SAM" id="MobiDB-lite"/>
    </source>
</evidence>
<dbReference type="InterPro" id="IPR001967">
    <property type="entry name" value="Peptidase_S11_N"/>
</dbReference>
<keyword evidence="4" id="KW-0121">Carboxypeptidase</keyword>
<dbReference type="Pfam" id="PF00768">
    <property type="entry name" value="Peptidase_S11"/>
    <property type="match status" value="1"/>
</dbReference>
<sequence>MSPTAVPSPRRPAAASTHRPAAPRRRAGRAVGLGAGSLAIVLAAGYAVVCAIAPLPEPVVTLDAPAAVTISADDADVRRAVDAEPEPTAIGWLHDDEIWTNTQRPAPIASISKLVTVLVALDAAPVAAGTDGPTHVWTAEDAARQARYVADDGVAFPIPVGTEVTARQMLQLALVPSANDFAAAYAYSVFGDNDAFLSAVRAWQDREGLASLSLFEPTGMDERNAASASDVLRLARLALANDTVAEIVAMPQVSLPWGIGTVENTNPLYGALDGVIGMKTGRTSVAGYNLAAARTSDALGRDVVQLAVVLGRATAEDRLSASLSMFSALDAAPARTQIMAHDERVGTARTVDGVEIPILISGDGAEVVLLPGEAAERTVALETGGFSEAGAPDAGLTGADAEAGRRVGILLLSGPTESDERAFDVVTGAAITAPDYGWRLTHPRELFTWS</sequence>
<feature type="region of interest" description="Disordered" evidence="1">
    <location>
        <begin position="1"/>
        <end position="27"/>
    </location>
</feature>
<evidence type="ECO:0000256" key="2">
    <source>
        <dbReference type="SAM" id="Phobius"/>
    </source>
</evidence>
<dbReference type="Proteomes" id="UP000811492">
    <property type="component" value="Unassembled WGS sequence"/>
</dbReference>
<keyword evidence="2" id="KW-1133">Transmembrane helix</keyword>
<feature type="domain" description="Peptidase S11 D-alanyl-D-alanine carboxypeptidase A N-terminal" evidence="3">
    <location>
        <begin position="101"/>
        <end position="311"/>
    </location>
</feature>
<gene>
    <name evidence="4" type="ORF">JSQ98_11930</name>
</gene>
<keyword evidence="5" id="KW-1185">Reference proteome</keyword>
<evidence type="ECO:0000259" key="3">
    <source>
        <dbReference type="Pfam" id="PF00768"/>
    </source>
</evidence>
<proteinExistence type="predicted"/>
<dbReference type="SUPFAM" id="SSF56601">
    <property type="entry name" value="beta-lactamase/transpeptidase-like"/>
    <property type="match status" value="1"/>
</dbReference>
<dbReference type="InterPro" id="IPR012338">
    <property type="entry name" value="Beta-lactam/transpept-like"/>
</dbReference>
<evidence type="ECO:0000313" key="5">
    <source>
        <dbReference type="Proteomes" id="UP000811492"/>
    </source>
</evidence>
<dbReference type="Gene3D" id="3.40.710.10">
    <property type="entry name" value="DD-peptidase/beta-lactamase superfamily"/>
    <property type="match status" value="1"/>
</dbReference>
<dbReference type="EMBL" id="JAFEVO010000001">
    <property type="protein sequence ID" value="MBS3182893.1"/>
    <property type="molecule type" value="Genomic_DNA"/>
</dbReference>
<dbReference type="GO" id="GO:0004180">
    <property type="term" value="F:carboxypeptidase activity"/>
    <property type="evidence" value="ECO:0007669"/>
    <property type="project" value="UniProtKB-KW"/>
</dbReference>
<evidence type="ECO:0000313" key="4">
    <source>
        <dbReference type="EMBL" id="MBS3182893.1"/>
    </source>
</evidence>
<organism evidence="4 5">
    <name type="scientific">Leucobacter manosquensis</name>
    <dbReference type="NCBI Taxonomy" id="2810611"/>
    <lineage>
        <taxon>Bacteria</taxon>
        <taxon>Bacillati</taxon>
        <taxon>Actinomycetota</taxon>
        <taxon>Actinomycetes</taxon>
        <taxon>Micrococcales</taxon>
        <taxon>Microbacteriaceae</taxon>
        <taxon>Leucobacter</taxon>
    </lineage>
</organism>
<keyword evidence="2" id="KW-0472">Membrane</keyword>
<protein>
    <submittedName>
        <fullName evidence="4">D-alanyl-D-alanine carboxypeptidase</fullName>
    </submittedName>
</protein>
<keyword evidence="4" id="KW-0378">Hydrolase</keyword>
<reference evidence="4 5" key="1">
    <citation type="submission" date="2021-02" db="EMBL/GenBank/DDBJ databases">
        <title>Draft genome and description of Leucobacter sp nov strain Marseille-Q4368.</title>
        <authorList>
            <person name="Boxberger M."/>
            <person name="La Scola B."/>
        </authorList>
    </citation>
    <scope>NUCLEOTIDE SEQUENCE [LARGE SCALE GENOMIC DNA]</scope>
    <source>
        <strain evidence="4 5">Marseille-Q4368</strain>
    </source>
</reference>